<dbReference type="InterPro" id="IPR032710">
    <property type="entry name" value="NTF2-like_dom_sf"/>
</dbReference>
<dbReference type="Gene3D" id="3.10.450.240">
    <property type="match status" value="1"/>
</dbReference>
<keyword evidence="2" id="KW-0809">Transit peptide</keyword>
<dbReference type="SUPFAM" id="SSF54427">
    <property type="entry name" value="NTF2-like"/>
    <property type="match status" value="1"/>
</dbReference>
<sequence>MAQVLRRHVFPTPRSPFSFSNPRFFSAITPRQAAPANPAQHPDRRMRMQAMAGTRMATDVGLLPHTFIAARGPPLFKSPKKLLKYQWIRLKTRIGDILATITFKLMSPKTGRIRRKVQLKRGSIVSAAEALYREMYQNFAAGDAGRLRRMCADGLYESFAQRIASRPRGQKVTWNLEKMNRRPKIMSTKAVMIPGGSGNVIRQAVVRISSRQLITLRDSKGKKLPGSSEKDIVEYVVVQKIYRNWQDKEWQVWGTTTATTLKDVEDWDKMA</sequence>
<dbReference type="GO" id="GO:0032979">
    <property type="term" value="P:protein insertion into mitochondrial inner membrane from matrix"/>
    <property type="evidence" value="ECO:0007669"/>
    <property type="project" value="InterPro"/>
</dbReference>
<keyword evidence="5" id="KW-1185">Reference proteome</keyword>
<protein>
    <recommendedName>
        <fullName evidence="6">Tim44-like domain-containing protein</fullName>
    </recommendedName>
</protein>
<evidence type="ECO:0000256" key="2">
    <source>
        <dbReference type="ARBA" id="ARBA00022946"/>
    </source>
</evidence>
<comment type="subcellular location">
    <subcellularLocation>
        <location evidence="1">Mitochondrion</location>
    </subcellularLocation>
</comment>
<organism evidence="4 5">
    <name type="scientific">Sclerotinia nivalis</name>
    <dbReference type="NCBI Taxonomy" id="352851"/>
    <lineage>
        <taxon>Eukaryota</taxon>
        <taxon>Fungi</taxon>
        <taxon>Dikarya</taxon>
        <taxon>Ascomycota</taxon>
        <taxon>Pezizomycotina</taxon>
        <taxon>Leotiomycetes</taxon>
        <taxon>Helotiales</taxon>
        <taxon>Sclerotiniaceae</taxon>
        <taxon>Sclerotinia</taxon>
    </lineage>
</organism>
<dbReference type="GO" id="GO:0005743">
    <property type="term" value="C:mitochondrial inner membrane"/>
    <property type="evidence" value="ECO:0007669"/>
    <property type="project" value="InterPro"/>
</dbReference>
<dbReference type="InterPro" id="IPR051975">
    <property type="entry name" value="mtLSU_mL45"/>
</dbReference>
<dbReference type="EMBL" id="JAPEIS010000016">
    <property type="protein sequence ID" value="KAJ8058452.1"/>
    <property type="molecule type" value="Genomic_DNA"/>
</dbReference>
<dbReference type="Proteomes" id="UP001152300">
    <property type="component" value="Unassembled WGS sequence"/>
</dbReference>
<evidence type="ECO:0000313" key="5">
    <source>
        <dbReference type="Proteomes" id="UP001152300"/>
    </source>
</evidence>
<dbReference type="AlphaFoldDB" id="A0A9X0A9C8"/>
<dbReference type="PANTHER" id="PTHR28554">
    <property type="entry name" value="39S RIBOSOMAL PROTEIN L45, MITOCHONDRIAL"/>
    <property type="match status" value="1"/>
</dbReference>
<dbReference type="OrthoDB" id="19619at2759"/>
<gene>
    <name evidence="4" type="ORF">OCU04_012640</name>
</gene>
<name>A0A9X0A9C8_9HELO</name>
<dbReference type="InterPro" id="IPR024621">
    <property type="entry name" value="Mba1"/>
</dbReference>
<dbReference type="PANTHER" id="PTHR28554:SF1">
    <property type="entry name" value="LARGE RIBOSOMAL SUBUNIT PROTEIN ML45"/>
    <property type="match status" value="1"/>
</dbReference>
<proteinExistence type="predicted"/>
<evidence type="ECO:0008006" key="6">
    <source>
        <dbReference type="Google" id="ProtNLM"/>
    </source>
</evidence>
<evidence type="ECO:0000256" key="1">
    <source>
        <dbReference type="ARBA" id="ARBA00004173"/>
    </source>
</evidence>
<comment type="caution">
    <text evidence="4">The sequence shown here is derived from an EMBL/GenBank/DDBJ whole genome shotgun (WGS) entry which is preliminary data.</text>
</comment>
<keyword evidence="3" id="KW-0496">Mitochondrion</keyword>
<accession>A0A9X0A9C8</accession>
<evidence type="ECO:0000313" key="4">
    <source>
        <dbReference type="EMBL" id="KAJ8058452.1"/>
    </source>
</evidence>
<reference evidence="4" key="1">
    <citation type="submission" date="2022-11" db="EMBL/GenBank/DDBJ databases">
        <title>Genome Resource of Sclerotinia nivalis Strain SnTB1, a Plant Pathogen Isolated from American Ginseng.</title>
        <authorList>
            <person name="Fan S."/>
        </authorList>
    </citation>
    <scope>NUCLEOTIDE SEQUENCE</scope>
    <source>
        <strain evidence="4">SnTB1</strain>
    </source>
</reference>
<evidence type="ECO:0000256" key="3">
    <source>
        <dbReference type="ARBA" id="ARBA00023128"/>
    </source>
</evidence>
<dbReference type="Pfam" id="PF07961">
    <property type="entry name" value="MBA1"/>
    <property type="match status" value="1"/>
</dbReference>